<proteinExistence type="predicted"/>
<dbReference type="Gramene" id="Kaladp0087s0097.1.v1.1">
    <property type="protein sequence ID" value="Kaladp0087s0097.1.v1.1"/>
    <property type="gene ID" value="Kaladp0087s0097.v1.1"/>
</dbReference>
<name>A0A7N0UUM7_KALFE</name>
<dbReference type="PANTHER" id="PTHR34560:SF1">
    <property type="entry name" value="START DOMAIN-CONTAINING PROTEIN"/>
    <property type="match status" value="1"/>
</dbReference>
<reference evidence="2" key="1">
    <citation type="submission" date="2021-01" db="UniProtKB">
        <authorList>
            <consortium name="EnsemblPlants"/>
        </authorList>
    </citation>
    <scope>IDENTIFICATION</scope>
</reference>
<dbReference type="InterPro" id="IPR023393">
    <property type="entry name" value="START-like_dom_sf"/>
</dbReference>
<dbReference type="Proteomes" id="UP000594263">
    <property type="component" value="Unplaced"/>
</dbReference>
<sequence length="565" mass="63311">MDAKTKINQYRERLDKTLACDNLTDEKTIRTIVKTRLLQSPGSGNQVKGDVTDFLEKRTKELTDFLGMLRSASPSDERNSRASGASNAEWKVKQDDEECRIMYREGPAGTPFHVLLAEGYLDGPVDACLCVAWETTLYKKWWPQFNYPTFKVISSRCVHKVGAGEQISVVRLKAPWPLSVRQALLHYYEFEFFQEDLVVVKVKTIDDVERDGGFYGITNDLIPESKDAVRIDLVGGLVIQKVNNERCYFRSIFNVDIKLDFVPPSLINFIARQLIGNGFKLCQKTMAAIAKGDKDFSKALEDPMYERIRQAIHFPGTEKVQEPKIVEINEGKSVGEDGSLMKTSESDASGRGHDVDIGKDSTLADSPPDSLDEDLNAVSEIKEISILAETTKLKDDNARKPQLSSYKVAENFNRLYGRGVCPRPEVEQALGTLDRVIKAVRELHISSGADKRCLEVVRQKPTEIDLHQLTSTAPRDVKSGFTAGNLETSVIERKSTDSHQESLPANATAITAEKARLAENVTNNIANIGQNVNGIYERSVENVKLARHRNPNTVCLCWPYNPRKR</sequence>
<dbReference type="PANTHER" id="PTHR34560">
    <property type="entry name" value="POLYKETIDE CYCLASE/DEHYDRASE/LIPID TRANSPORT SUPERFAMILY PROTEIN"/>
    <property type="match status" value="1"/>
</dbReference>
<keyword evidence="3" id="KW-1185">Reference proteome</keyword>
<evidence type="ECO:0000256" key="1">
    <source>
        <dbReference type="SAM" id="MobiDB-lite"/>
    </source>
</evidence>
<feature type="compositionally biased region" description="Basic and acidic residues" evidence="1">
    <location>
        <begin position="344"/>
        <end position="359"/>
    </location>
</feature>
<dbReference type="SUPFAM" id="SSF55961">
    <property type="entry name" value="Bet v1-like"/>
    <property type="match status" value="1"/>
</dbReference>
<protein>
    <submittedName>
        <fullName evidence="2">Uncharacterized protein</fullName>
    </submittedName>
</protein>
<accession>A0A7N0UUM7</accession>
<organism evidence="2 3">
    <name type="scientific">Kalanchoe fedtschenkoi</name>
    <name type="common">Lavender scallops</name>
    <name type="synonym">South American air plant</name>
    <dbReference type="NCBI Taxonomy" id="63787"/>
    <lineage>
        <taxon>Eukaryota</taxon>
        <taxon>Viridiplantae</taxon>
        <taxon>Streptophyta</taxon>
        <taxon>Embryophyta</taxon>
        <taxon>Tracheophyta</taxon>
        <taxon>Spermatophyta</taxon>
        <taxon>Magnoliopsida</taxon>
        <taxon>eudicotyledons</taxon>
        <taxon>Gunneridae</taxon>
        <taxon>Pentapetalae</taxon>
        <taxon>Saxifragales</taxon>
        <taxon>Crassulaceae</taxon>
        <taxon>Kalanchoe</taxon>
    </lineage>
</organism>
<dbReference type="AlphaFoldDB" id="A0A7N0UUM7"/>
<evidence type="ECO:0000313" key="3">
    <source>
        <dbReference type="Proteomes" id="UP000594263"/>
    </source>
</evidence>
<dbReference type="EnsemblPlants" id="Kaladp0087s0097.1.v1.1">
    <property type="protein sequence ID" value="Kaladp0087s0097.1.v1.1"/>
    <property type="gene ID" value="Kaladp0087s0097.v1.1"/>
</dbReference>
<feature type="region of interest" description="Disordered" evidence="1">
    <location>
        <begin position="331"/>
        <end position="371"/>
    </location>
</feature>
<evidence type="ECO:0000313" key="2">
    <source>
        <dbReference type="EnsemblPlants" id="Kaladp0087s0097.1.v1.1"/>
    </source>
</evidence>
<dbReference type="Gene3D" id="3.30.530.20">
    <property type="match status" value="1"/>
</dbReference>